<dbReference type="Proteomes" id="UP000201169">
    <property type="component" value="Chromosome"/>
</dbReference>
<keyword evidence="9" id="KW-0448">Lipopolysaccharide biosynthesis</keyword>
<keyword evidence="9" id="KW-0812">Transmembrane</keyword>
<evidence type="ECO:0000313" key="12">
    <source>
        <dbReference type="Proteomes" id="UP000201169"/>
    </source>
</evidence>
<feature type="active site" description="Proton acceptor" evidence="7">
    <location>
        <position position="60"/>
    </location>
</feature>
<dbReference type="EMBL" id="CP022347">
    <property type="protein sequence ID" value="ASQ30188.1"/>
    <property type="molecule type" value="Genomic_DNA"/>
</dbReference>
<dbReference type="PANTHER" id="PTHR42755:SF1">
    <property type="entry name" value="3-DEOXY-D-MANNO-OCTULOSONIC ACID TRANSFERASE, MITOCHONDRIAL-RELATED"/>
    <property type="match status" value="1"/>
</dbReference>
<comment type="similarity">
    <text evidence="9">Belongs to the glycosyltransferase group 1 family.</text>
</comment>
<comment type="catalytic activity">
    <reaction evidence="6 9">
        <text>lipid IVA (E. coli) + CMP-3-deoxy-beta-D-manno-octulosonate = alpha-Kdo-(2-&gt;6)-lipid IVA (E. coli) + CMP + H(+)</text>
        <dbReference type="Rhea" id="RHEA:28066"/>
        <dbReference type="ChEBI" id="CHEBI:15378"/>
        <dbReference type="ChEBI" id="CHEBI:58603"/>
        <dbReference type="ChEBI" id="CHEBI:60364"/>
        <dbReference type="ChEBI" id="CHEBI:60377"/>
        <dbReference type="ChEBI" id="CHEBI:85987"/>
        <dbReference type="EC" id="2.4.99.12"/>
    </reaction>
</comment>
<dbReference type="GO" id="GO:0005886">
    <property type="term" value="C:plasma membrane"/>
    <property type="evidence" value="ECO:0007669"/>
    <property type="project" value="UniProtKB-SubCell"/>
</dbReference>
<comment type="subcellular location">
    <subcellularLocation>
        <location evidence="9">Cell membrane</location>
    </subcellularLocation>
</comment>
<keyword evidence="9" id="KW-0472">Membrane</keyword>
<keyword evidence="12" id="KW-1185">Reference proteome</keyword>
<evidence type="ECO:0000256" key="4">
    <source>
        <dbReference type="ARBA" id="ARBA00022679"/>
    </source>
</evidence>
<comment type="function">
    <text evidence="9">Involved in lipopolysaccharide (LPS) biosynthesis. Catalyzes the transfer of 3-deoxy-D-manno-octulosonate (Kdo) residue(s) from CMP-Kdo to lipid IV(A), the tetraacyldisaccharide-1,4'-bisphosphate precursor of lipid A.</text>
</comment>
<dbReference type="EC" id="2.4.99.12" evidence="2 9"/>
<comment type="pathway">
    <text evidence="1 9">Bacterial outer membrane biogenesis; LPS core biosynthesis.</text>
</comment>
<evidence type="ECO:0000256" key="1">
    <source>
        <dbReference type="ARBA" id="ARBA00004713"/>
    </source>
</evidence>
<dbReference type="Gene3D" id="3.40.50.2000">
    <property type="entry name" value="Glycogen Phosphorylase B"/>
    <property type="match status" value="1"/>
</dbReference>
<keyword evidence="4 9" id="KW-0808">Transferase</keyword>
<gene>
    <name evidence="11" type="primary">kdtA</name>
    <name evidence="11" type="ORF">CAV_0521</name>
</gene>
<dbReference type="UniPathway" id="UPA00958"/>
<keyword evidence="11" id="KW-0328">Glycosyltransferase</keyword>
<dbReference type="AlphaFoldDB" id="A0A222MWZ3"/>
<dbReference type="Pfam" id="PF04413">
    <property type="entry name" value="Glycos_transf_N"/>
    <property type="match status" value="1"/>
</dbReference>
<evidence type="ECO:0000256" key="2">
    <source>
        <dbReference type="ARBA" id="ARBA00012621"/>
    </source>
</evidence>
<evidence type="ECO:0000313" key="11">
    <source>
        <dbReference type="EMBL" id="ASQ30188.1"/>
    </source>
</evidence>
<dbReference type="InterPro" id="IPR007507">
    <property type="entry name" value="Glycos_transf_N"/>
</dbReference>
<accession>A0A222MWZ3</accession>
<sequence length="385" mass="44463">MIVFFYYILLSLLHVFLSIPLLLLSFLKQKYKNSIKARFFLYKNSLQEAQVHFHACSFGEIRSIAPLLGSFNDVRVSCITQTGFDEASKKCKKVNFLAFETLLPFWFKPCKVLVLFEAELWLMLVFMAKLRGAKVILLNARISDKSFNRYKKFSFFYRKVFSYIDEVFAQSKLDKQRLEELGAKNVHEFFNIKACANLEANKHYKKNDKELILFASTHEKEDELLLENFTLNSKQRLIIAPRHPERFKNLELFLKQYCKKHSLTFSKFSEFDNFDANFASDILLVDVLGELINLYLISDIVVLGGSFIKGIGGHNPVEPATFNKIIISGPFIHNQKALFCLVDNIYICEDVALLNEIINKADKKAMLNFKPSLKPIKDSIKAALV</sequence>
<dbReference type="PANTHER" id="PTHR42755">
    <property type="entry name" value="3-DEOXY-MANNO-OCTULOSONATE CYTIDYLYLTRANSFERASE"/>
    <property type="match status" value="1"/>
</dbReference>
<evidence type="ECO:0000256" key="9">
    <source>
        <dbReference type="RuleBase" id="RU365103"/>
    </source>
</evidence>
<feature type="transmembrane region" description="Helical" evidence="9">
    <location>
        <begin position="6"/>
        <end position="27"/>
    </location>
</feature>
<dbReference type="GO" id="GO:0009245">
    <property type="term" value="P:lipid A biosynthetic process"/>
    <property type="evidence" value="ECO:0007669"/>
    <property type="project" value="TreeGrafter"/>
</dbReference>
<feature type="site" description="Transition state stabilizer" evidence="8">
    <location>
        <position position="117"/>
    </location>
</feature>
<evidence type="ECO:0000256" key="7">
    <source>
        <dbReference type="PIRSR" id="PIRSR639901-1"/>
    </source>
</evidence>
<feature type="site" description="Transition state stabilizer" evidence="8">
    <location>
        <position position="193"/>
    </location>
</feature>
<keyword evidence="9" id="KW-1003">Cell membrane</keyword>
<evidence type="ECO:0000256" key="8">
    <source>
        <dbReference type="PIRSR" id="PIRSR639901-2"/>
    </source>
</evidence>
<dbReference type="KEGG" id="cavi:CAV_0521"/>
<dbReference type="GO" id="GO:0043842">
    <property type="term" value="F:Kdo transferase activity"/>
    <property type="evidence" value="ECO:0007669"/>
    <property type="project" value="UniProtKB-EC"/>
</dbReference>
<dbReference type="SUPFAM" id="SSF53756">
    <property type="entry name" value="UDP-Glycosyltransferase/glycogen phosphorylase"/>
    <property type="match status" value="1"/>
</dbReference>
<proteinExistence type="inferred from homology"/>
<reference evidence="11 12" key="1">
    <citation type="submission" date="2017-07" db="EMBL/GenBank/DDBJ databases">
        <title>Analysis of two Campylobacter avium genomes and identification of a novel hippuricase gene.</title>
        <authorList>
            <person name="Miller W.G."/>
            <person name="Chapman M.H."/>
            <person name="Yee E."/>
            <person name="Revez J."/>
            <person name="Bono J.L."/>
            <person name="Rossi M."/>
        </authorList>
    </citation>
    <scope>NUCLEOTIDE SEQUENCE [LARGE SCALE GENOMIC DNA]</scope>
    <source>
        <strain evidence="11 12">LMG 24591</strain>
    </source>
</reference>
<evidence type="ECO:0000256" key="6">
    <source>
        <dbReference type="ARBA" id="ARBA00049183"/>
    </source>
</evidence>
<dbReference type="GO" id="GO:0009244">
    <property type="term" value="P:lipopolysaccharide core region biosynthetic process"/>
    <property type="evidence" value="ECO:0007669"/>
    <property type="project" value="UniProtKB-UniRule"/>
</dbReference>
<evidence type="ECO:0000259" key="10">
    <source>
        <dbReference type="Pfam" id="PF04413"/>
    </source>
</evidence>
<evidence type="ECO:0000256" key="3">
    <source>
        <dbReference type="ARBA" id="ARBA00019077"/>
    </source>
</evidence>
<name>A0A222MWZ3_9BACT</name>
<dbReference type="InterPro" id="IPR039901">
    <property type="entry name" value="Kdotransferase"/>
</dbReference>
<protein>
    <recommendedName>
        <fullName evidence="3 9">3-deoxy-D-manno-octulosonic acid transferase</fullName>
        <shortName evidence="9">Kdo transferase</shortName>
        <ecNumber evidence="2 9">2.4.99.12</ecNumber>
    </recommendedName>
    <alternativeName>
        <fullName evidence="5 9">Lipid IV(A) 3-deoxy-D-manno-octulosonic acid transferase</fullName>
    </alternativeName>
</protein>
<evidence type="ECO:0000256" key="5">
    <source>
        <dbReference type="ARBA" id="ARBA00031445"/>
    </source>
</evidence>
<keyword evidence="9" id="KW-1133">Transmembrane helix</keyword>
<organism evidence="11 12">
    <name type="scientific">Campylobacter avium LMG 24591</name>
    <dbReference type="NCBI Taxonomy" id="522484"/>
    <lineage>
        <taxon>Bacteria</taxon>
        <taxon>Pseudomonadati</taxon>
        <taxon>Campylobacterota</taxon>
        <taxon>Epsilonproteobacteria</taxon>
        <taxon>Campylobacterales</taxon>
        <taxon>Campylobacteraceae</taxon>
        <taxon>Campylobacter</taxon>
    </lineage>
</organism>
<dbReference type="Gene3D" id="3.40.50.11720">
    <property type="entry name" value="3-Deoxy-D-manno-octulosonic-acid transferase, N-terminal domain"/>
    <property type="match status" value="1"/>
</dbReference>
<feature type="domain" description="3-deoxy-D-manno-octulosonic-acid transferase N-terminal" evidence="10">
    <location>
        <begin position="34"/>
        <end position="193"/>
    </location>
</feature>
<dbReference type="NCBIfam" id="NF004389">
    <property type="entry name" value="PRK05749.1-5"/>
    <property type="match status" value="1"/>
</dbReference>
<dbReference type="InterPro" id="IPR038107">
    <property type="entry name" value="Glycos_transf_N_sf"/>
</dbReference>